<keyword evidence="1" id="KW-1133">Transmembrane helix</keyword>
<evidence type="ECO:0000313" key="3">
    <source>
        <dbReference type="Proteomes" id="UP000237347"/>
    </source>
</evidence>
<name>A0AAW0K2K7_QUESU</name>
<evidence type="ECO:0000256" key="1">
    <source>
        <dbReference type="SAM" id="Phobius"/>
    </source>
</evidence>
<accession>A0AAW0K2K7</accession>
<reference evidence="2 3" key="1">
    <citation type="journal article" date="2018" name="Sci. Data">
        <title>The draft genome sequence of cork oak.</title>
        <authorList>
            <person name="Ramos A.M."/>
            <person name="Usie A."/>
            <person name="Barbosa P."/>
            <person name="Barros P.M."/>
            <person name="Capote T."/>
            <person name="Chaves I."/>
            <person name="Simoes F."/>
            <person name="Abreu I."/>
            <person name="Carrasquinho I."/>
            <person name="Faro C."/>
            <person name="Guimaraes J.B."/>
            <person name="Mendonca D."/>
            <person name="Nobrega F."/>
            <person name="Rodrigues L."/>
            <person name="Saibo N.J.M."/>
            <person name="Varela M.C."/>
            <person name="Egas C."/>
            <person name="Matos J."/>
            <person name="Miguel C.M."/>
            <person name="Oliveira M.M."/>
            <person name="Ricardo C.P."/>
            <person name="Goncalves S."/>
        </authorList>
    </citation>
    <scope>NUCLEOTIDE SEQUENCE [LARGE SCALE GENOMIC DNA]</scope>
    <source>
        <strain evidence="3">cv. HL8</strain>
    </source>
</reference>
<sequence>MQMITYVESQFLSKEETILRNKEILKNGSILIYIFAVDLCLGLHIVAVKTQFRILIYAPQRLLWFPSRPSLRKVLRKWLILHGFLESIIVLMIGLSSSGHCLCRGMFLPKPLFTTYNFHSTIEPAIALYEDIMRVCRKDLIPMLMYSNLEAVLRPRVILTQKMRALRRGICPPGALFFGP</sequence>
<organism evidence="2 3">
    <name type="scientific">Quercus suber</name>
    <name type="common">Cork oak</name>
    <dbReference type="NCBI Taxonomy" id="58331"/>
    <lineage>
        <taxon>Eukaryota</taxon>
        <taxon>Viridiplantae</taxon>
        <taxon>Streptophyta</taxon>
        <taxon>Embryophyta</taxon>
        <taxon>Tracheophyta</taxon>
        <taxon>Spermatophyta</taxon>
        <taxon>Magnoliopsida</taxon>
        <taxon>eudicotyledons</taxon>
        <taxon>Gunneridae</taxon>
        <taxon>Pentapetalae</taxon>
        <taxon>rosids</taxon>
        <taxon>fabids</taxon>
        <taxon>Fagales</taxon>
        <taxon>Fagaceae</taxon>
        <taxon>Quercus</taxon>
    </lineage>
</organism>
<dbReference type="AlphaFoldDB" id="A0AAW0K2K7"/>
<gene>
    <name evidence="2" type="ORF">CFP56_025867</name>
</gene>
<feature type="transmembrane region" description="Helical" evidence="1">
    <location>
        <begin position="30"/>
        <end position="48"/>
    </location>
</feature>
<proteinExistence type="predicted"/>
<protein>
    <submittedName>
        <fullName evidence="2">Uncharacterized protein</fullName>
    </submittedName>
</protein>
<feature type="transmembrane region" description="Helical" evidence="1">
    <location>
        <begin position="78"/>
        <end position="96"/>
    </location>
</feature>
<keyword evidence="1" id="KW-0472">Membrane</keyword>
<evidence type="ECO:0000313" key="2">
    <source>
        <dbReference type="EMBL" id="KAK7833070.1"/>
    </source>
</evidence>
<dbReference type="EMBL" id="PKMF04000413">
    <property type="protein sequence ID" value="KAK7833070.1"/>
    <property type="molecule type" value="Genomic_DNA"/>
</dbReference>
<keyword evidence="1" id="KW-0812">Transmembrane</keyword>
<dbReference type="Proteomes" id="UP000237347">
    <property type="component" value="Unassembled WGS sequence"/>
</dbReference>
<comment type="caution">
    <text evidence="2">The sequence shown here is derived from an EMBL/GenBank/DDBJ whole genome shotgun (WGS) entry which is preliminary data.</text>
</comment>
<keyword evidence="3" id="KW-1185">Reference proteome</keyword>